<evidence type="ECO:0000313" key="9">
    <source>
        <dbReference type="EMBL" id="EGP84562.1"/>
    </source>
</evidence>
<evidence type="ECO:0000256" key="6">
    <source>
        <dbReference type="ARBA" id="ARBA00023242"/>
    </source>
</evidence>
<feature type="compositionally biased region" description="Basic and acidic residues" evidence="7">
    <location>
        <begin position="1013"/>
        <end position="1023"/>
    </location>
</feature>
<gene>
    <name evidence="9" type="ORF">MYCGRDRAFT_117813</name>
</gene>
<keyword evidence="2" id="KW-0597">Phosphoprotein</keyword>
<proteinExistence type="predicted"/>
<feature type="compositionally biased region" description="Basic and acidic residues" evidence="7">
    <location>
        <begin position="933"/>
        <end position="947"/>
    </location>
</feature>
<evidence type="ECO:0000256" key="3">
    <source>
        <dbReference type="ARBA" id="ARBA00022884"/>
    </source>
</evidence>
<feature type="region of interest" description="Disordered" evidence="7">
    <location>
        <begin position="1"/>
        <end position="38"/>
    </location>
</feature>
<reference evidence="9 10" key="1">
    <citation type="journal article" date="2011" name="PLoS Genet.">
        <title>Finished genome of the fungal wheat pathogen Mycosphaerella graminicola reveals dispensome structure, chromosome plasticity, and stealth pathogenesis.</title>
        <authorList>
            <person name="Goodwin S.B."/>
            <person name="Ben M'barek S."/>
            <person name="Dhillon B."/>
            <person name="Wittenberg A.H.J."/>
            <person name="Crane C.F."/>
            <person name="Hane J.K."/>
            <person name="Foster A.J."/>
            <person name="Van der Lee T.A.J."/>
            <person name="Grimwood J."/>
            <person name="Aerts A."/>
            <person name="Antoniw J."/>
            <person name="Bailey A."/>
            <person name="Bluhm B."/>
            <person name="Bowler J."/>
            <person name="Bristow J."/>
            <person name="van der Burgt A."/>
            <person name="Canto-Canche B."/>
            <person name="Churchill A.C.L."/>
            <person name="Conde-Ferraez L."/>
            <person name="Cools H.J."/>
            <person name="Coutinho P.M."/>
            <person name="Csukai M."/>
            <person name="Dehal P."/>
            <person name="De Wit P."/>
            <person name="Donzelli B."/>
            <person name="van de Geest H.C."/>
            <person name="van Ham R.C.H.J."/>
            <person name="Hammond-Kosack K.E."/>
            <person name="Henrissat B."/>
            <person name="Kilian A."/>
            <person name="Kobayashi A.K."/>
            <person name="Koopmann E."/>
            <person name="Kourmpetis Y."/>
            <person name="Kuzniar A."/>
            <person name="Lindquist E."/>
            <person name="Lombard V."/>
            <person name="Maliepaard C."/>
            <person name="Martins N."/>
            <person name="Mehrabi R."/>
            <person name="Nap J.P.H."/>
            <person name="Ponomarenko A."/>
            <person name="Rudd J.J."/>
            <person name="Salamov A."/>
            <person name="Schmutz J."/>
            <person name="Schouten H.J."/>
            <person name="Shapiro H."/>
            <person name="Stergiopoulos I."/>
            <person name="Torriani S.F.F."/>
            <person name="Tu H."/>
            <person name="de Vries R.P."/>
            <person name="Waalwijk C."/>
            <person name="Ware S.B."/>
            <person name="Wiebenga A."/>
            <person name="Zwiers L.-H."/>
            <person name="Oliver R.P."/>
            <person name="Grigoriev I.V."/>
            <person name="Kema G.H.J."/>
        </authorList>
    </citation>
    <scope>NUCLEOTIDE SEQUENCE [LARGE SCALE GENOMIC DNA]</scope>
    <source>
        <strain evidence="10">CBS 115943 / IPO323</strain>
    </source>
</reference>
<feature type="compositionally biased region" description="Polar residues" evidence="7">
    <location>
        <begin position="1308"/>
        <end position="1322"/>
    </location>
</feature>
<dbReference type="InterPro" id="IPR034605">
    <property type="entry name" value="PGC-1"/>
</dbReference>
<dbReference type="InterPro" id="IPR056421">
    <property type="entry name" value="TPR_GEMI5"/>
</dbReference>
<dbReference type="OrthoDB" id="7326421at2759"/>
<feature type="compositionally biased region" description="Basic residues" evidence="7">
    <location>
        <begin position="1024"/>
        <end position="1037"/>
    </location>
</feature>
<evidence type="ECO:0000256" key="7">
    <source>
        <dbReference type="SAM" id="MobiDB-lite"/>
    </source>
</evidence>
<feature type="compositionally biased region" description="Polar residues" evidence="7">
    <location>
        <begin position="824"/>
        <end position="837"/>
    </location>
</feature>
<feature type="region of interest" description="Disordered" evidence="7">
    <location>
        <begin position="1590"/>
        <end position="1645"/>
    </location>
</feature>
<dbReference type="GO" id="GO:0003712">
    <property type="term" value="F:transcription coregulator activity"/>
    <property type="evidence" value="ECO:0007669"/>
    <property type="project" value="InterPro"/>
</dbReference>
<feature type="region of interest" description="Disordered" evidence="7">
    <location>
        <begin position="747"/>
        <end position="768"/>
    </location>
</feature>
<keyword evidence="3" id="KW-0694">RNA-binding</keyword>
<feature type="region of interest" description="Disordered" evidence="7">
    <location>
        <begin position="425"/>
        <end position="526"/>
    </location>
</feature>
<dbReference type="VEuPathDB" id="FungiDB:ZTRI_9.567"/>
<organism evidence="9 10">
    <name type="scientific">Zymoseptoria tritici (strain CBS 115943 / IPO323)</name>
    <name type="common">Speckled leaf blotch fungus</name>
    <name type="synonym">Septoria tritici</name>
    <dbReference type="NCBI Taxonomy" id="336722"/>
    <lineage>
        <taxon>Eukaryota</taxon>
        <taxon>Fungi</taxon>
        <taxon>Dikarya</taxon>
        <taxon>Ascomycota</taxon>
        <taxon>Pezizomycotina</taxon>
        <taxon>Dothideomycetes</taxon>
        <taxon>Dothideomycetidae</taxon>
        <taxon>Mycosphaerellales</taxon>
        <taxon>Mycosphaerellaceae</taxon>
        <taxon>Zymoseptoria</taxon>
    </lineage>
</organism>
<feature type="region of interest" description="Disordered" evidence="7">
    <location>
        <begin position="1013"/>
        <end position="1500"/>
    </location>
</feature>
<feature type="domain" description="Gem-associated protein 5 TPR" evidence="8">
    <location>
        <begin position="565"/>
        <end position="717"/>
    </location>
</feature>
<dbReference type="Gene3D" id="2.130.10.10">
    <property type="entry name" value="YVTN repeat-like/Quinoprotein amine dehydrogenase"/>
    <property type="match status" value="1"/>
</dbReference>
<evidence type="ECO:0000259" key="8">
    <source>
        <dbReference type="Pfam" id="PF23774"/>
    </source>
</evidence>
<feature type="region of interest" description="Disordered" evidence="7">
    <location>
        <begin position="1658"/>
        <end position="1742"/>
    </location>
</feature>
<feature type="compositionally biased region" description="Low complexity" evidence="7">
    <location>
        <begin position="750"/>
        <end position="768"/>
    </location>
</feature>
<sequence>MSLGPVPRRRSESTRSTASKNSLSARPTPPPTTLTPENGEQEFEACAATASYMLYAQRNQILVLHHDTLSIERRFEKHREDVLWIAVDNISDRGSGRLAVSFDIGKTAIVWDILSGGEVARFSAYEHMRAAAFMRNGNIAFANDQGNIILFEPSTSEHVSARTIFDPITAIAPASDCRTFAIGYLNGSILIATLQPSFTILHTLNTNRSPSRITDLAWHGSSSKQKTDMLATQTSDGDLRVWSVPKVPHTEVPNIIRVLQRPEVQNTGRPCWFAWSKNGRIVQHADGETRSWDVRTKKVTYEMIPTVDGVVGIAGFGPTATLFALGRNHTVYQYDITPGNQPAQVANAQHAPANTPPTPPTMLEERKNPYVEHTNQPSYDQVPLAYTDTESSADESGALSPLQKIAQEMDSLDALESELRDKVMPLSPLSSRASSVSSKSSGRRTGRKYLYDRPDSSRASTSTGYDGTEFSFGAPSRTGHESMSIRSVSSMGGLSQSQSQARHSRQSSNLRKEVLRSPQESQETASMELFPTIKARLANVAFRTPHYGQSARTPELLQREMLSTVFGWNDDVRSLLRDELARHRPGSASAVLLAKWLGDMGADSMASMVGSESMTSSDWMLLALSSIGAESQKKVGEAFVQRLLEKGDIHPAVAILLGLGENNDAIEIYVSQKYWVEAVLLTCLTYPSDWQRISYLIRKWGEAAVGQGQAELAVRCFSCTSIETSEPWFSPRAQDAVYAAQQERLTQPTSAGGMSSPPLSPPSRSGSGRLTAMNASLKLITTFGDRGAPVSGDDPATTKAVATAVGFTPIAQSALSPGGVQPWKTGNQAREPSTARTATPGGFTRRKRLPSRGDIERAKQEAKEMATPLTAARDQPPRAPSRSSRAPSVSSSVPEPATAVRPSVFDAARLGQLIQDEDHLPSPAQGVFARLREESGKRSDSHGRKPEGLAVEIVQTSYGNALSPGPSTNASGMSDNLGTGRSGAFSPGPLTGGSMRSNKGKAIDAYINSVEEARNAARQERAKSRSRAGSRSRNTSRRRAESRASSRMRDPSESRGRNVTYIKPGKRSPSSPVPMSPEEFQQASFPQAAEPATTDDENFYKMTSPTDSHRSGISQMSAGKQSRRQADEKAARIGSLAPIDVSSTRGRSQGRDASSAPRSPSLPVLSSKRFGEEDDETKSDGHGLRFRARGSSRQPGGDALQDRRHASRDQRERSSSRGPSAANAVGSEVSHNDAEPGAYMPSEATTSRTPEPRARTLTRKQIAAQELEARRRSLARRPSAPAIPLPGDLPSGGRPPMASRSHTELGDSPTSYQPPLSRSQTVDPEAMSRYGNYGSRITGTSTPSAPIGLPATPRAMRHPRYMSADPNEREGGAPPVPDIPGKFSELSSLGSSLSQVTGSSLSQASSLQSSGLHYSTMSSDVARSALSENSDSVGPLLPSTVFGQKTPQGPQRSASAPPEKQSMLGSSSYQPAASQSSRRLSGGRGHIRKISPPDVGRLREDPMPASIDAALHSEDHIVIVPEAPPMLLPELQHLAGPPPPPPPPTMYQPARGNVGDIQIAIEDDDTTNAIDPRGPMLPMPMVRAATAEPSLQHRRNQPSGDGFGARFRGFGDRMRSGSKSRAKSPPVDYKPSGPNPYETVLPPMPMQRGHLRRESMTERAKSPYEQAMAAQSVDQIPVPPPPPPAPMHGSDFRLNETTIPPFTLPSRSQSSTGYRNPKEIRANMPPDTLQQGVYHGAQGGFL</sequence>
<feature type="compositionally biased region" description="Basic and acidic residues" evidence="7">
    <location>
        <begin position="851"/>
        <end position="864"/>
    </location>
</feature>
<feature type="compositionally biased region" description="Polar residues" evidence="7">
    <location>
        <begin position="954"/>
        <end position="979"/>
    </location>
</feature>
<feature type="compositionally biased region" description="Low complexity" evidence="7">
    <location>
        <begin position="427"/>
        <end position="440"/>
    </location>
</feature>
<keyword evidence="10" id="KW-1185">Reference proteome</keyword>
<feature type="compositionally biased region" description="Polar residues" evidence="7">
    <location>
        <begin position="1335"/>
        <end position="1344"/>
    </location>
</feature>
<dbReference type="EMBL" id="CM001204">
    <property type="protein sequence ID" value="EGP84562.1"/>
    <property type="molecule type" value="Genomic_DNA"/>
</dbReference>
<evidence type="ECO:0000313" key="10">
    <source>
        <dbReference type="Proteomes" id="UP000008062"/>
    </source>
</evidence>
<name>F9XKC8_ZYMTI</name>
<dbReference type="PANTHER" id="PTHR15528:SF11">
    <property type="entry name" value="FI18188P1"/>
    <property type="match status" value="1"/>
</dbReference>
<dbReference type="InParanoid" id="F9XKC8"/>
<feature type="compositionally biased region" description="Low complexity" evidence="7">
    <location>
        <begin position="487"/>
        <end position="501"/>
    </location>
</feature>
<feature type="compositionally biased region" description="Pro residues" evidence="7">
    <location>
        <begin position="1677"/>
        <end position="1686"/>
    </location>
</feature>
<feature type="region of interest" description="Disordered" evidence="7">
    <location>
        <begin position="933"/>
        <end position="998"/>
    </location>
</feature>
<evidence type="ECO:0000256" key="2">
    <source>
        <dbReference type="ARBA" id="ARBA00022553"/>
    </source>
</evidence>
<dbReference type="eggNOG" id="ENOG502QVI0">
    <property type="taxonomic scope" value="Eukaryota"/>
</dbReference>
<evidence type="ECO:0000256" key="4">
    <source>
        <dbReference type="ARBA" id="ARBA00023015"/>
    </source>
</evidence>
<feature type="compositionally biased region" description="Basic and acidic residues" evidence="7">
    <location>
        <begin position="1200"/>
        <end position="1215"/>
    </location>
</feature>
<feature type="compositionally biased region" description="Polar residues" evidence="7">
    <location>
        <begin position="1441"/>
        <end position="1454"/>
    </location>
</feature>
<dbReference type="InterPro" id="IPR015943">
    <property type="entry name" value="WD40/YVTN_repeat-like_dom_sf"/>
</dbReference>
<feature type="compositionally biased region" description="Polar residues" evidence="7">
    <location>
        <begin position="1101"/>
        <end position="1120"/>
    </location>
</feature>
<dbReference type="GeneID" id="13402383"/>
<evidence type="ECO:0000256" key="5">
    <source>
        <dbReference type="ARBA" id="ARBA00023163"/>
    </source>
</evidence>
<keyword evidence="5" id="KW-0804">Transcription</keyword>
<dbReference type="Pfam" id="PF23774">
    <property type="entry name" value="TPR_GEMI5"/>
    <property type="match status" value="1"/>
</dbReference>
<comment type="subcellular location">
    <subcellularLocation>
        <location evidence="1">Nucleus</location>
    </subcellularLocation>
</comment>
<feature type="compositionally biased region" description="Low complexity" evidence="7">
    <location>
        <begin position="1384"/>
        <end position="1412"/>
    </location>
</feature>
<feature type="region of interest" description="Disordered" evidence="7">
    <location>
        <begin position="346"/>
        <end position="365"/>
    </location>
</feature>
<dbReference type="GO" id="GO:0045944">
    <property type="term" value="P:positive regulation of transcription by RNA polymerase II"/>
    <property type="evidence" value="ECO:0007669"/>
    <property type="project" value="TreeGrafter"/>
</dbReference>
<dbReference type="KEGG" id="ztr:MYCGRDRAFT_117813"/>
<feature type="compositionally biased region" description="Low complexity" evidence="7">
    <location>
        <begin position="1466"/>
        <end position="1480"/>
    </location>
</feature>
<feature type="compositionally biased region" description="Polar residues" evidence="7">
    <location>
        <begin position="1695"/>
        <end position="1714"/>
    </location>
</feature>
<dbReference type="SUPFAM" id="SSF50978">
    <property type="entry name" value="WD40 repeat-like"/>
    <property type="match status" value="1"/>
</dbReference>
<feature type="region of interest" description="Disordered" evidence="7">
    <location>
        <begin position="815"/>
        <end position="900"/>
    </location>
</feature>
<protein>
    <recommendedName>
        <fullName evidence="8">Gem-associated protein 5 TPR domain-containing protein</fullName>
    </recommendedName>
</protein>
<feature type="compositionally biased region" description="Basic and acidic residues" evidence="7">
    <location>
        <begin position="1038"/>
        <end position="1056"/>
    </location>
</feature>
<dbReference type="STRING" id="336722.F9XKC8"/>
<dbReference type="InterPro" id="IPR036322">
    <property type="entry name" value="WD40_repeat_dom_sf"/>
</dbReference>
<dbReference type="Proteomes" id="UP000008062">
    <property type="component" value="Chromosome 9"/>
</dbReference>
<keyword evidence="4" id="KW-0805">Transcription regulation</keyword>
<dbReference type="PANTHER" id="PTHR15528">
    <property type="entry name" value="PEROXISOME PROLIFERATOR ACTIVATED RECEPTOR GAMMA COACTIVATOR 1 PGC-1 -RELATED"/>
    <property type="match status" value="1"/>
</dbReference>
<feature type="compositionally biased region" description="Polar residues" evidence="7">
    <location>
        <begin position="1413"/>
        <end position="1432"/>
    </location>
</feature>
<keyword evidence="6" id="KW-0539">Nucleus</keyword>
<dbReference type="GO" id="GO:0005634">
    <property type="term" value="C:nucleus"/>
    <property type="evidence" value="ECO:0007669"/>
    <property type="project" value="UniProtKB-SubCell"/>
</dbReference>
<accession>F9XKC8</accession>
<dbReference type="RefSeq" id="XP_003849586.1">
    <property type="nucleotide sequence ID" value="XM_003849538.1"/>
</dbReference>
<evidence type="ECO:0000256" key="1">
    <source>
        <dbReference type="ARBA" id="ARBA00004123"/>
    </source>
</evidence>
<feature type="compositionally biased region" description="Low complexity" evidence="7">
    <location>
        <begin position="880"/>
        <end position="900"/>
    </location>
</feature>
<dbReference type="GO" id="GO:0003723">
    <property type="term" value="F:RNA binding"/>
    <property type="evidence" value="ECO:0007669"/>
    <property type="project" value="UniProtKB-KW"/>
</dbReference>